<dbReference type="AlphaFoldDB" id="A0A2R7Z1H8"/>
<dbReference type="RefSeq" id="WP_108342662.1">
    <property type="nucleotide sequence ID" value="NZ_PYXZ01000001.1"/>
</dbReference>
<proteinExistence type="predicted"/>
<gene>
    <name evidence="2" type="ORF">C7S10_01630</name>
</gene>
<name>A0A2R7Z1H8_9ACTN</name>
<comment type="caution">
    <text evidence="2">The sequence shown here is derived from an EMBL/GenBank/DDBJ whole genome shotgun (WGS) entry which is preliminary data.</text>
</comment>
<dbReference type="Gene3D" id="3.10.350.10">
    <property type="entry name" value="LysM domain"/>
    <property type="match status" value="1"/>
</dbReference>
<dbReference type="InterPro" id="IPR018392">
    <property type="entry name" value="LysM"/>
</dbReference>
<dbReference type="Pfam" id="PF01476">
    <property type="entry name" value="LysM"/>
    <property type="match status" value="1"/>
</dbReference>
<accession>A0A2R7Z1H8</accession>
<sequence>MSTLSISPSFTAAPRAARPTSAVRLTRRGRLVVFLAALVLLLFSAFFLGSYAVGSETPGQAEPTEIVMVGTGDTLWGIAAELNTDGDVRSTMREIERLNALDSVSLSAGQKLRVPVSTD</sequence>
<dbReference type="CDD" id="cd00118">
    <property type="entry name" value="LysM"/>
    <property type="match status" value="1"/>
</dbReference>
<protein>
    <recommendedName>
        <fullName evidence="1">LysM domain-containing protein</fullName>
    </recommendedName>
</protein>
<dbReference type="EMBL" id="PYXZ01000001">
    <property type="protein sequence ID" value="PUA82475.1"/>
    <property type="molecule type" value="Genomic_DNA"/>
</dbReference>
<dbReference type="SMART" id="SM00257">
    <property type="entry name" value="LysM"/>
    <property type="match status" value="1"/>
</dbReference>
<dbReference type="InterPro" id="IPR036779">
    <property type="entry name" value="LysM_dom_sf"/>
</dbReference>
<evidence type="ECO:0000313" key="3">
    <source>
        <dbReference type="Proteomes" id="UP000244867"/>
    </source>
</evidence>
<organism evidence="2 3">
    <name type="scientific">Nocardioides currus</name>
    <dbReference type="NCBI Taxonomy" id="2133958"/>
    <lineage>
        <taxon>Bacteria</taxon>
        <taxon>Bacillati</taxon>
        <taxon>Actinomycetota</taxon>
        <taxon>Actinomycetes</taxon>
        <taxon>Propionibacteriales</taxon>
        <taxon>Nocardioidaceae</taxon>
        <taxon>Nocardioides</taxon>
    </lineage>
</organism>
<dbReference type="SUPFAM" id="SSF54106">
    <property type="entry name" value="LysM domain"/>
    <property type="match status" value="1"/>
</dbReference>
<dbReference type="Proteomes" id="UP000244867">
    <property type="component" value="Unassembled WGS sequence"/>
</dbReference>
<dbReference type="PROSITE" id="PS51782">
    <property type="entry name" value="LYSM"/>
    <property type="match status" value="1"/>
</dbReference>
<evidence type="ECO:0000259" key="1">
    <source>
        <dbReference type="PROSITE" id="PS51782"/>
    </source>
</evidence>
<dbReference type="OrthoDB" id="5084290at2"/>
<reference evidence="2 3" key="1">
    <citation type="submission" date="2018-03" db="EMBL/GenBank/DDBJ databases">
        <authorList>
            <person name="Keele B.F."/>
        </authorList>
    </citation>
    <scope>NUCLEOTIDE SEQUENCE [LARGE SCALE GENOMIC DNA]</scope>
    <source>
        <strain evidence="2 3">IB-3</strain>
    </source>
</reference>
<feature type="domain" description="LysM" evidence="1">
    <location>
        <begin position="65"/>
        <end position="114"/>
    </location>
</feature>
<evidence type="ECO:0000313" key="2">
    <source>
        <dbReference type="EMBL" id="PUA82475.1"/>
    </source>
</evidence>
<keyword evidence="3" id="KW-1185">Reference proteome</keyword>